<dbReference type="Gramene" id="ERN20522">
    <property type="protein sequence ID" value="ERN20522"/>
    <property type="gene ID" value="AMTR_s00068p00193050"/>
</dbReference>
<proteinExistence type="predicted"/>
<dbReference type="Proteomes" id="UP000017836">
    <property type="component" value="Unassembled WGS sequence"/>
</dbReference>
<dbReference type="HOGENOM" id="CLU_2243377_0_0_1"/>
<accession>U5DGE0</accession>
<reference evidence="2" key="1">
    <citation type="journal article" date="2013" name="Science">
        <title>The Amborella genome and the evolution of flowering plants.</title>
        <authorList>
            <consortium name="Amborella Genome Project"/>
        </authorList>
    </citation>
    <scope>NUCLEOTIDE SEQUENCE [LARGE SCALE GENOMIC DNA]</scope>
</reference>
<evidence type="ECO:0000313" key="1">
    <source>
        <dbReference type="EMBL" id="ERN20522.1"/>
    </source>
</evidence>
<evidence type="ECO:0000313" key="2">
    <source>
        <dbReference type="Proteomes" id="UP000017836"/>
    </source>
</evidence>
<sequence length="105" mass="11514">SGIQLTTVVSISERLPCTGRSGQRVGRPRVRVSPEVLISLNCRKAYNSGLKVTKPSDTKAATGNKFCYKYERRSSPNIWSSSRLHFSAILSDSSPGYQQHNATIG</sequence>
<organism evidence="1 2">
    <name type="scientific">Amborella trichopoda</name>
    <dbReference type="NCBI Taxonomy" id="13333"/>
    <lineage>
        <taxon>Eukaryota</taxon>
        <taxon>Viridiplantae</taxon>
        <taxon>Streptophyta</taxon>
        <taxon>Embryophyta</taxon>
        <taxon>Tracheophyta</taxon>
        <taxon>Spermatophyta</taxon>
        <taxon>Magnoliopsida</taxon>
        <taxon>Amborellales</taxon>
        <taxon>Amborellaceae</taxon>
        <taxon>Amborella</taxon>
    </lineage>
</organism>
<feature type="non-terminal residue" evidence="1">
    <location>
        <position position="1"/>
    </location>
</feature>
<dbReference type="AlphaFoldDB" id="U5DGE0"/>
<keyword evidence="2" id="KW-1185">Reference proteome</keyword>
<protein>
    <submittedName>
        <fullName evidence="1">Uncharacterized protein</fullName>
    </submittedName>
</protein>
<gene>
    <name evidence="1" type="ORF">AMTR_s00068p00193050</name>
</gene>
<dbReference type="EMBL" id="KI392059">
    <property type="protein sequence ID" value="ERN20522.1"/>
    <property type="molecule type" value="Genomic_DNA"/>
</dbReference>
<name>U5DGE0_AMBTC</name>